<evidence type="ECO:0000313" key="1">
    <source>
        <dbReference type="EMBL" id="CDR10636.1"/>
    </source>
</evidence>
<dbReference type="HOGENOM" id="CLU_3428370_0_0_11"/>
<dbReference type="AlphaFoldDB" id="A0A060ZW61"/>
<name>A0A060ZW61_9ACTN</name>
<reference evidence="1" key="1">
    <citation type="submission" date="2014-05" db="EMBL/GenBank/DDBJ databases">
        <authorList>
            <person name="Horn Fabian"/>
        </authorList>
    </citation>
    <scope>NUCLEOTIDE SEQUENCE</scope>
</reference>
<protein>
    <submittedName>
        <fullName evidence="1">Uncharacterized protein</fullName>
    </submittedName>
</protein>
<sequence length="20" mass="2531">MRKHIVLLRPRLDKIKTRTR</sequence>
<dbReference type="EMBL" id="LK022848">
    <property type="protein sequence ID" value="CDR10636.1"/>
    <property type="molecule type" value="Genomic_DNA"/>
</dbReference>
<proteinExistence type="predicted"/>
<organism evidence="1">
    <name type="scientific">Streptomyces iranensis</name>
    <dbReference type="NCBI Taxonomy" id="576784"/>
    <lineage>
        <taxon>Bacteria</taxon>
        <taxon>Bacillati</taxon>
        <taxon>Actinomycetota</taxon>
        <taxon>Actinomycetes</taxon>
        <taxon>Kitasatosporales</taxon>
        <taxon>Streptomycetaceae</taxon>
        <taxon>Streptomyces</taxon>
        <taxon>Streptomyces violaceusniger group</taxon>
    </lineage>
</organism>
<gene>
    <name evidence="1" type="ORF">SIRAN7018</name>
</gene>
<accession>A0A060ZW61</accession>